<evidence type="ECO:0000256" key="4">
    <source>
        <dbReference type="ARBA" id="ARBA00022729"/>
    </source>
</evidence>
<dbReference type="RefSeq" id="WP_273000594.1">
    <property type="nucleotide sequence ID" value="NZ_PEBV01000038.1"/>
</dbReference>
<dbReference type="InterPro" id="IPR050682">
    <property type="entry name" value="ModA/WtpA"/>
</dbReference>
<evidence type="ECO:0000256" key="6">
    <source>
        <dbReference type="SAM" id="MobiDB-lite"/>
    </source>
</evidence>
<dbReference type="FunFam" id="3.40.190.10:FF:000035">
    <property type="entry name" value="Molybdate ABC transporter substrate-binding protein"/>
    <property type="match status" value="1"/>
</dbReference>
<dbReference type="InterPro" id="IPR005950">
    <property type="entry name" value="ModA"/>
</dbReference>
<dbReference type="PANTHER" id="PTHR30632:SF0">
    <property type="entry name" value="SULFATE-BINDING PROTEIN"/>
    <property type="match status" value="1"/>
</dbReference>
<organism evidence="7 8">
    <name type="scientific">Hydrogenibacillus schlegelii</name>
    <name type="common">Bacillus schlegelii</name>
    <dbReference type="NCBI Taxonomy" id="1484"/>
    <lineage>
        <taxon>Bacteria</taxon>
        <taxon>Bacillati</taxon>
        <taxon>Bacillota</taxon>
        <taxon>Bacilli</taxon>
        <taxon>Bacillales</taxon>
        <taxon>Bacillales Family X. Incertae Sedis</taxon>
        <taxon>Hydrogenibacillus</taxon>
    </lineage>
</organism>
<keyword evidence="4" id="KW-0732">Signal</keyword>
<feature type="binding site" evidence="5">
    <location>
        <position position="220"/>
    </location>
    <ligand>
        <name>molybdate</name>
        <dbReference type="ChEBI" id="CHEBI:36264"/>
    </ligand>
</feature>
<keyword evidence="3 5" id="KW-0479">Metal-binding</keyword>
<feature type="region of interest" description="Disordered" evidence="6">
    <location>
        <begin position="32"/>
        <end position="67"/>
    </location>
</feature>
<dbReference type="EMBL" id="PEBV01000038">
    <property type="protein sequence ID" value="PTQ51819.1"/>
    <property type="molecule type" value="Genomic_DNA"/>
</dbReference>
<sequence length="304" mass="31983">MGLKTLRSKSLAWAVVVLMLVGLLSACGSGNPAPSGGSGSDAAGGSTGGQTESGASPGTGQSGGRAGCKDAPELVVSAAISLKDALTEYQPVFEAKECVKLRFNFGASGQLMQQIEQGAPADVFISAGAKQVDELEQKGLIDPATRVDVVKNALVMAVKKGVPEDQKLTFERLKSDHLAKLAIGEPKSVPAGTYAKEVLDHLGVYEEMEKAKRLVFGMDVRQVLAYVETGEVDGGLVYRTDAAISDRVEVSDTADPSWHRPIVYPGAVVKGSRHPDKAQAFLRALALGDGQEVLRRYGFEPATK</sequence>
<dbReference type="PANTHER" id="PTHR30632">
    <property type="entry name" value="MOLYBDATE-BINDING PERIPLASMIC PROTEIN"/>
    <property type="match status" value="1"/>
</dbReference>
<dbReference type="Pfam" id="PF13531">
    <property type="entry name" value="SBP_bac_11"/>
    <property type="match status" value="1"/>
</dbReference>
<comment type="similarity">
    <text evidence="1">Belongs to the bacterial solute-binding protein ModA family.</text>
</comment>
<evidence type="ECO:0000256" key="5">
    <source>
        <dbReference type="PIRSR" id="PIRSR004846-1"/>
    </source>
</evidence>
<dbReference type="GO" id="GO:1901359">
    <property type="term" value="F:tungstate binding"/>
    <property type="evidence" value="ECO:0007669"/>
    <property type="project" value="UniProtKB-ARBA"/>
</dbReference>
<protein>
    <submittedName>
        <fullName evidence="7">Molybdenum ABC transporter, periplasmic molybdenum-binding protein ModA</fullName>
    </submittedName>
</protein>
<name>A0A2T5G6M0_HYDSH</name>
<keyword evidence="2 5" id="KW-0500">Molybdenum</keyword>
<dbReference type="PROSITE" id="PS51257">
    <property type="entry name" value="PROKAR_LIPOPROTEIN"/>
    <property type="match status" value="1"/>
</dbReference>
<proteinExistence type="inferred from homology"/>
<dbReference type="GO" id="GO:0030973">
    <property type="term" value="F:molybdate ion binding"/>
    <property type="evidence" value="ECO:0007669"/>
    <property type="project" value="UniProtKB-ARBA"/>
</dbReference>
<dbReference type="PIRSF" id="PIRSF004846">
    <property type="entry name" value="ModA"/>
    <property type="match status" value="1"/>
</dbReference>
<feature type="binding site" evidence="5">
    <location>
        <position position="238"/>
    </location>
    <ligand>
        <name>molybdate</name>
        <dbReference type="ChEBI" id="CHEBI:36264"/>
    </ligand>
</feature>
<feature type="compositionally biased region" description="Polar residues" evidence="6">
    <location>
        <begin position="50"/>
        <end position="59"/>
    </location>
</feature>
<evidence type="ECO:0000256" key="1">
    <source>
        <dbReference type="ARBA" id="ARBA00009175"/>
    </source>
</evidence>
<dbReference type="AlphaFoldDB" id="A0A2T5G6M0"/>
<dbReference type="Proteomes" id="UP000244180">
    <property type="component" value="Unassembled WGS sequence"/>
</dbReference>
<dbReference type="SUPFAM" id="SSF53850">
    <property type="entry name" value="Periplasmic binding protein-like II"/>
    <property type="match status" value="1"/>
</dbReference>
<dbReference type="GO" id="GO:0015689">
    <property type="term" value="P:molybdate ion transport"/>
    <property type="evidence" value="ECO:0007669"/>
    <property type="project" value="InterPro"/>
</dbReference>
<dbReference type="NCBIfam" id="TIGR01256">
    <property type="entry name" value="modA"/>
    <property type="match status" value="1"/>
</dbReference>
<evidence type="ECO:0000313" key="7">
    <source>
        <dbReference type="EMBL" id="PTQ51819.1"/>
    </source>
</evidence>
<feature type="binding site" evidence="5">
    <location>
        <position position="108"/>
    </location>
    <ligand>
        <name>molybdate</name>
        <dbReference type="ChEBI" id="CHEBI:36264"/>
    </ligand>
</feature>
<accession>A0A2T5G6M0</accession>
<feature type="compositionally biased region" description="Low complexity" evidence="6">
    <location>
        <begin position="32"/>
        <end position="44"/>
    </location>
</feature>
<evidence type="ECO:0000256" key="3">
    <source>
        <dbReference type="ARBA" id="ARBA00022723"/>
    </source>
</evidence>
<dbReference type="Gene3D" id="3.40.190.10">
    <property type="entry name" value="Periplasmic binding protein-like II"/>
    <property type="match status" value="2"/>
</dbReference>
<dbReference type="GO" id="GO:0046872">
    <property type="term" value="F:metal ion binding"/>
    <property type="evidence" value="ECO:0007669"/>
    <property type="project" value="UniProtKB-KW"/>
</dbReference>
<evidence type="ECO:0000256" key="2">
    <source>
        <dbReference type="ARBA" id="ARBA00022505"/>
    </source>
</evidence>
<reference evidence="7 8" key="1">
    <citation type="submission" date="2017-08" db="EMBL/GenBank/DDBJ databases">
        <title>Burning lignite coal seam in the remote Altai Mountains harbors a hydrogen-driven thermophilic microbial community.</title>
        <authorList>
            <person name="Kadnikov V.V."/>
            <person name="Mardanov A.V."/>
            <person name="Ivasenko D."/>
            <person name="Beletsky A.V."/>
            <person name="Karnachuk O.V."/>
            <person name="Ravin N.V."/>
        </authorList>
    </citation>
    <scope>NUCLEOTIDE SEQUENCE [LARGE SCALE GENOMIC DNA]</scope>
    <source>
        <strain evidence="7">AL33</strain>
    </source>
</reference>
<comment type="caution">
    <text evidence="7">The sequence shown here is derived from an EMBL/GenBank/DDBJ whole genome shotgun (WGS) entry which is preliminary data.</text>
</comment>
<feature type="binding site" evidence="5">
    <location>
        <position position="81"/>
    </location>
    <ligand>
        <name>molybdate</name>
        <dbReference type="ChEBI" id="CHEBI:36264"/>
    </ligand>
</feature>
<evidence type="ECO:0000313" key="8">
    <source>
        <dbReference type="Proteomes" id="UP000244180"/>
    </source>
</evidence>
<gene>
    <name evidence="7" type="ORF">HSCHL_1156</name>
</gene>
<feature type="binding site" evidence="5">
    <location>
        <position position="191"/>
    </location>
    <ligand>
        <name>molybdate</name>
        <dbReference type="ChEBI" id="CHEBI:36264"/>
    </ligand>
</feature>